<accession>A0A550J5G2</accession>
<sequence length="141" mass="15725">MIKVDWTIWLQFANFFILMAALNFILYRPLRGMLNRRRETIDGSHARAKELEASINEKMERYQQQLQAAKVKGNEERAEMRKAAAADEATILGQAQNKAAAQLQEIKTRVAGEADAAGKILKKEANALASQIASKILGRAV</sequence>
<comment type="subunit">
    <text evidence="13">F-type ATPases have 2 components, F(1) - the catalytic core - and F(0) - the membrane proton channel. F(1) has five subunits: alpha(3), beta(3), gamma(1), delta(1), epsilon(1). F(0) has three main subunits: a(1), b(2) and c(10-14). The alpha and beta chains form an alternating ring which encloses part of the gamma chain. F(1) is attached to F(0) by a central stalk formed by the gamma and epsilon chains, while a peripheral stalk is formed by the delta and b chains.</text>
</comment>
<dbReference type="Pfam" id="PF00430">
    <property type="entry name" value="ATP-synt_B"/>
    <property type="match status" value="1"/>
</dbReference>
<evidence type="ECO:0000256" key="1">
    <source>
        <dbReference type="ARBA" id="ARBA00005513"/>
    </source>
</evidence>
<dbReference type="OrthoDB" id="9794968at2"/>
<protein>
    <recommendedName>
        <fullName evidence="13">ATP synthase subunit b</fullName>
    </recommendedName>
    <alternativeName>
        <fullName evidence="13">ATP synthase F(0) sector subunit b</fullName>
    </alternativeName>
    <alternativeName>
        <fullName evidence="13">ATPase subunit I</fullName>
    </alternativeName>
    <alternativeName>
        <fullName evidence="13">F-type ATPase subunit b</fullName>
        <shortName evidence="13">F-ATPase subunit b</shortName>
    </alternativeName>
</protein>
<evidence type="ECO:0000256" key="4">
    <source>
        <dbReference type="ARBA" id="ARBA00022692"/>
    </source>
</evidence>
<keyword evidence="9 13" id="KW-0066">ATP synthesis</keyword>
<dbReference type="GO" id="GO:0046961">
    <property type="term" value="F:proton-transporting ATPase activity, rotational mechanism"/>
    <property type="evidence" value="ECO:0007669"/>
    <property type="project" value="TreeGrafter"/>
</dbReference>
<comment type="function">
    <text evidence="10 13">F(1)F(0) ATP synthase produces ATP from ADP in the presence of a proton or sodium gradient. F-type ATPases consist of two structural domains, F(1) containing the extramembraneous catalytic core and F(0) containing the membrane proton channel, linked together by a central stalk and a peripheral stalk. During catalysis, ATP synthesis in the catalytic domain of F(1) is coupled via a rotary mechanism of the central stalk subunits to proton translocation.</text>
</comment>
<evidence type="ECO:0000256" key="6">
    <source>
        <dbReference type="ARBA" id="ARBA00022989"/>
    </source>
</evidence>
<dbReference type="PANTHER" id="PTHR33445:SF2">
    <property type="entry name" value="ATP SYNTHASE SUBUNIT B', CHLOROPLASTIC"/>
    <property type="match status" value="1"/>
</dbReference>
<comment type="function">
    <text evidence="11">Component of the F(0) channel, it forms part of the peripheral stalk, linking F(1) to F(0). The b'-subunit is a diverged and duplicated form of b found in plants and photosynthetic bacteria.</text>
</comment>
<feature type="transmembrane region" description="Helical" evidence="13">
    <location>
        <begin position="6"/>
        <end position="27"/>
    </location>
</feature>
<evidence type="ECO:0000256" key="15">
    <source>
        <dbReference type="SAM" id="Coils"/>
    </source>
</evidence>
<evidence type="ECO:0000256" key="3">
    <source>
        <dbReference type="ARBA" id="ARBA00022547"/>
    </source>
</evidence>
<evidence type="ECO:0000256" key="9">
    <source>
        <dbReference type="ARBA" id="ARBA00023310"/>
    </source>
</evidence>
<comment type="caution">
    <text evidence="16">The sequence shown here is derived from an EMBL/GenBank/DDBJ whole genome shotgun (WGS) entry which is preliminary data.</text>
</comment>
<keyword evidence="7 13" id="KW-0406">Ion transport</keyword>
<dbReference type="HAMAP" id="MF_01398">
    <property type="entry name" value="ATP_synth_b_bprime"/>
    <property type="match status" value="1"/>
</dbReference>
<dbReference type="InterPro" id="IPR050059">
    <property type="entry name" value="ATP_synthase_B_chain"/>
</dbReference>
<comment type="subcellular location">
    <subcellularLocation>
        <location evidence="13">Cell membrane</location>
        <topology evidence="13">Single-pass membrane protein</topology>
    </subcellularLocation>
    <subcellularLocation>
        <location evidence="12">Endomembrane system</location>
        <topology evidence="12">Single-pass membrane protein</topology>
    </subcellularLocation>
</comment>
<gene>
    <name evidence="13" type="primary">atpF</name>
    <name evidence="16" type="ORF">FL622_15970</name>
</gene>
<dbReference type="InterPro" id="IPR002146">
    <property type="entry name" value="ATP_synth_b/b'su_bac/chlpt"/>
</dbReference>
<organism evidence="16 17">
    <name type="scientific">Trichloromonas acetexigens</name>
    <dbReference type="NCBI Taxonomy" id="38815"/>
    <lineage>
        <taxon>Bacteria</taxon>
        <taxon>Pseudomonadati</taxon>
        <taxon>Thermodesulfobacteriota</taxon>
        <taxon>Desulfuromonadia</taxon>
        <taxon>Desulfuromonadales</taxon>
        <taxon>Trichloromonadaceae</taxon>
        <taxon>Trichloromonas</taxon>
    </lineage>
</organism>
<evidence type="ECO:0000256" key="13">
    <source>
        <dbReference type="HAMAP-Rule" id="MF_01398"/>
    </source>
</evidence>
<keyword evidence="15" id="KW-0175">Coiled coil</keyword>
<name>A0A550J5G2_9BACT</name>
<keyword evidence="13" id="KW-1003">Cell membrane</keyword>
<comment type="similarity">
    <text evidence="1 13 14">Belongs to the ATPase B chain family.</text>
</comment>
<keyword evidence="5 13" id="KW-0375">Hydrogen ion transport</keyword>
<keyword evidence="3 13" id="KW-0138">CF(0)</keyword>
<dbReference type="Proteomes" id="UP000317155">
    <property type="component" value="Unassembled WGS sequence"/>
</dbReference>
<evidence type="ECO:0000256" key="14">
    <source>
        <dbReference type="RuleBase" id="RU003848"/>
    </source>
</evidence>
<keyword evidence="8 13" id="KW-0472">Membrane</keyword>
<evidence type="ECO:0000256" key="7">
    <source>
        <dbReference type="ARBA" id="ARBA00023065"/>
    </source>
</evidence>
<evidence type="ECO:0000256" key="10">
    <source>
        <dbReference type="ARBA" id="ARBA00025198"/>
    </source>
</evidence>
<evidence type="ECO:0000256" key="8">
    <source>
        <dbReference type="ARBA" id="ARBA00023136"/>
    </source>
</evidence>
<dbReference type="CDD" id="cd06503">
    <property type="entry name" value="ATP-synt_Fo_b"/>
    <property type="match status" value="1"/>
</dbReference>
<dbReference type="AlphaFoldDB" id="A0A550J5G2"/>
<keyword evidence="6 13" id="KW-1133">Transmembrane helix</keyword>
<feature type="coiled-coil region" evidence="15">
    <location>
        <begin position="45"/>
        <end position="79"/>
    </location>
</feature>
<evidence type="ECO:0000313" key="16">
    <source>
        <dbReference type="EMBL" id="TRO78467.1"/>
    </source>
</evidence>
<evidence type="ECO:0000256" key="5">
    <source>
        <dbReference type="ARBA" id="ARBA00022781"/>
    </source>
</evidence>
<keyword evidence="4 13" id="KW-0812">Transmembrane</keyword>
<dbReference type="PANTHER" id="PTHR33445">
    <property type="entry name" value="ATP SYNTHASE SUBUNIT B', CHLOROPLASTIC"/>
    <property type="match status" value="1"/>
</dbReference>
<keyword evidence="17" id="KW-1185">Reference proteome</keyword>
<dbReference type="GO" id="GO:0005886">
    <property type="term" value="C:plasma membrane"/>
    <property type="evidence" value="ECO:0007669"/>
    <property type="project" value="UniProtKB-SubCell"/>
</dbReference>
<evidence type="ECO:0000256" key="2">
    <source>
        <dbReference type="ARBA" id="ARBA00022448"/>
    </source>
</evidence>
<reference evidence="16 17" key="1">
    <citation type="submission" date="2019-07" db="EMBL/GenBank/DDBJ databases">
        <title>Insights of Desulfuromonas acetexigens electromicrobiology.</title>
        <authorList>
            <person name="Katuri K."/>
            <person name="Sapireddy V."/>
            <person name="Shaw D.R."/>
            <person name="Saikaly P."/>
        </authorList>
    </citation>
    <scope>NUCLEOTIDE SEQUENCE [LARGE SCALE GENOMIC DNA]</scope>
    <source>
        <strain evidence="16 17">2873</strain>
    </source>
</reference>
<dbReference type="RefSeq" id="WP_092054927.1">
    <property type="nucleotide sequence ID" value="NZ_FOJJ01000009.1"/>
</dbReference>
<dbReference type="GO" id="GO:0046933">
    <property type="term" value="F:proton-transporting ATP synthase activity, rotational mechanism"/>
    <property type="evidence" value="ECO:0007669"/>
    <property type="project" value="UniProtKB-UniRule"/>
</dbReference>
<keyword evidence="2 13" id="KW-0813">Transport</keyword>
<dbReference type="GO" id="GO:0012505">
    <property type="term" value="C:endomembrane system"/>
    <property type="evidence" value="ECO:0007669"/>
    <property type="project" value="UniProtKB-SubCell"/>
</dbReference>
<evidence type="ECO:0000256" key="11">
    <source>
        <dbReference type="ARBA" id="ARBA00025614"/>
    </source>
</evidence>
<evidence type="ECO:0000313" key="17">
    <source>
        <dbReference type="Proteomes" id="UP000317155"/>
    </source>
</evidence>
<dbReference type="GO" id="GO:0045259">
    <property type="term" value="C:proton-transporting ATP synthase complex"/>
    <property type="evidence" value="ECO:0007669"/>
    <property type="project" value="UniProtKB-KW"/>
</dbReference>
<dbReference type="EMBL" id="VJVV01000017">
    <property type="protein sequence ID" value="TRO78467.1"/>
    <property type="molecule type" value="Genomic_DNA"/>
</dbReference>
<proteinExistence type="inferred from homology"/>
<evidence type="ECO:0000256" key="12">
    <source>
        <dbReference type="ARBA" id="ARBA00037847"/>
    </source>
</evidence>